<dbReference type="STRING" id="1702221.AALO17_10540"/>
<protein>
    <submittedName>
        <fullName evidence="1">Uncharacterized protein</fullName>
    </submittedName>
</protein>
<reference evidence="1 2" key="1">
    <citation type="journal article" date="2016" name="Gut Pathog.">
        <title>Whole genome sequencing of "Faecalibaculum rodentium" ALO17, isolated from C57BL/6J laboratory mouse feces.</title>
        <authorList>
            <person name="Lim S."/>
            <person name="Chang D.H."/>
            <person name="Ahn S."/>
            <person name="Kim B.C."/>
        </authorList>
    </citation>
    <scope>NUCLEOTIDE SEQUENCE [LARGE SCALE GENOMIC DNA]</scope>
    <source>
        <strain evidence="1 2">Alo17</strain>
    </source>
</reference>
<name>A0A140DU61_9FIRM</name>
<keyword evidence="2" id="KW-1185">Reference proteome</keyword>
<evidence type="ECO:0000313" key="1">
    <source>
        <dbReference type="EMBL" id="AMK54188.1"/>
    </source>
</evidence>
<dbReference type="KEGG" id="fro:AALO17_10540"/>
<dbReference type="Proteomes" id="UP000069771">
    <property type="component" value="Chromosome"/>
</dbReference>
<dbReference type="EMBL" id="CP011391">
    <property type="protein sequence ID" value="AMK54188.1"/>
    <property type="molecule type" value="Genomic_DNA"/>
</dbReference>
<gene>
    <name evidence="1" type="ORF">AALO17_10540</name>
</gene>
<proteinExistence type="predicted"/>
<accession>A0A140DU61</accession>
<dbReference type="AlphaFoldDB" id="A0A140DU61"/>
<organism evidence="1 2">
    <name type="scientific">Faecalibaculum rodentium</name>
    <dbReference type="NCBI Taxonomy" id="1702221"/>
    <lineage>
        <taxon>Bacteria</taxon>
        <taxon>Bacillati</taxon>
        <taxon>Bacillota</taxon>
        <taxon>Erysipelotrichia</taxon>
        <taxon>Erysipelotrichales</taxon>
        <taxon>Erysipelotrichaceae</taxon>
        <taxon>Faecalibaculum</taxon>
    </lineage>
</organism>
<sequence>MPAVCLQYSMLHDNHRKQQTTSMFPRPVPVRGILPSSCDQPAGRPPGVMTRSMQASVWMAVVPGNSCMVYPADD</sequence>
<evidence type="ECO:0000313" key="2">
    <source>
        <dbReference type="Proteomes" id="UP000069771"/>
    </source>
</evidence>